<dbReference type="PANTHER" id="PTHR43976">
    <property type="entry name" value="SHORT CHAIN DEHYDROGENASE"/>
    <property type="match status" value="1"/>
</dbReference>
<dbReference type="GO" id="GO:0016491">
    <property type="term" value="F:oxidoreductase activity"/>
    <property type="evidence" value="ECO:0007669"/>
    <property type="project" value="UniProtKB-KW"/>
</dbReference>
<reference evidence="4 5" key="1">
    <citation type="submission" date="2020-08" db="EMBL/GenBank/DDBJ databases">
        <title>Sequencing the genomes of 1000 actinobacteria strains.</title>
        <authorList>
            <person name="Klenk H.-P."/>
        </authorList>
    </citation>
    <scope>NUCLEOTIDE SEQUENCE [LARGE SCALE GENOMIC DNA]</scope>
    <source>
        <strain evidence="4 5">DSM 28967</strain>
    </source>
</reference>
<dbReference type="InterPro" id="IPR051911">
    <property type="entry name" value="SDR_oxidoreductase"/>
</dbReference>
<dbReference type="CDD" id="cd05374">
    <property type="entry name" value="17beta-HSD-like_SDR_c"/>
    <property type="match status" value="1"/>
</dbReference>
<dbReference type="InterPro" id="IPR036291">
    <property type="entry name" value="NAD(P)-bd_dom_sf"/>
</dbReference>
<accession>A0A7W9JE20</accession>
<dbReference type="AlphaFoldDB" id="A0A7W9JE20"/>
<dbReference type="PANTHER" id="PTHR43976:SF16">
    <property type="entry name" value="SHORT-CHAIN DEHYDROGENASE_REDUCTASE FAMILY PROTEIN"/>
    <property type="match status" value="1"/>
</dbReference>
<name>A0A7W9JE20_9ACTN</name>
<dbReference type="NCBIfam" id="NF005065">
    <property type="entry name" value="PRK06482.1"/>
    <property type="match status" value="1"/>
</dbReference>
<evidence type="ECO:0000256" key="2">
    <source>
        <dbReference type="ARBA" id="ARBA00023002"/>
    </source>
</evidence>
<dbReference type="PRINTS" id="PR00081">
    <property type="entry name" value="GDHRDH"/>
</dbReference>
<dbReference type="InterPro" id="IPR002347">
    <property type="entry name" value="SDR_fam"/>
</dbReference>
<dbReference type="RefSeq" id="WP_184802725.1">
    <property type="nucleotide sequence ID" value="NZ_JACHMY010000001.1"/>
</dbReference>
<comment type="similarity">
    <text evidence="1 3">Belongs to the short-chain dehydrogenases/reductases (SDR) family.</text>
</comment>
<dbReference type="EMBL" id="JACHMY010000001">
    <property type="protein sequence ID" value="MBB5840398.1"/>
    <property type="molecule type" value="Genomic_DNA"/>
</dbReference>
<evidence type="ECO:0000313" key="4">
    <source>
        <dbReference type="EMBL" id="MBB5840398.1"/>
    </source>
</evidence>
<proteinExistence type="inferred from homology"/>
<sequence>MSKTWFITGTSSGFGRRMTEKLLARGDTVVATLRRTGALDDLRTQYAGRLDVVELDVTDSTAVRRTVDAAFAAHERIDVVVSNAGYGLFGAAEELTDEQIRLQIDTNLIGSMQLIRAALPHLRAQGGGRIVQVASEGGQYAYPGFGAYHATKWGIEGFVEAVAQEVAGFGITLTLAEPGPAATDFGAALAVATPLDAYATTPVAQVRQGMTDGTFELRGDPDKFTQSMIDAADQTPAPRRITLGSDAYHHIHAALQSRLDDLENQKDLAYAGDLAN</sequence>
<gene>
    <name evidence="4" type="ORF">HDA39_007132</name>
</gene>
<evidence type="ECO:0000313" key="5">
    <source>
        <dbReference type="Proteomes" id="UP000549971"/>
    </source>
</evidence>
<organism evidence="4 5">
    <name type="scientific">Kribbella italica</name>
    <dbReference type="NCBI Taxonomy" id="1540520"/>
    <lineage>
        <taxon>Bacteria</taxon>
        <taxon>Bacillati</taxon>
        <taxon>Actinomycetota</taxon>
        <taxon>Actinomycetes</taxon>
        <taxon>Propionibacteriales</taxon>
        <taxon>Kribbellaceae</taxon>
        <taxon>Kribbella</taxon>
    </lineage>
</organism>
<comment type="caution">
    <text evidence="4">The sequence shown here is derived from an EMBL/GenBank/DDBJ whole genome shotgun (WGS) entry which is preliminary data.</text>
</comment>
<dbReference type="Gene3D" id="3.40.50.720">
    <property type="entry name" value="NAD(P)-binding Rossmann-like Domain"/>
    <property type="match status" value="1"/>
</dbReference>
<dbReference type="Proteomes" id="UP000549971">
    <property type="component" value="Unassembled WGS sequence"/>
</dbReference>
<evidence type="ECO:0000256" key="3">
    <source>
        <dbReference type="RuleBase" id="RU000363"/>
    </source>
</evidence>
<evidence type="ECO:0000256" key="1">
    <source>
        <dbReference type="ARBA" id="ARBA00006484"/>
    </source>
</evidence>
<protein>
    <submittedName>
        <fullName evidence="4">NAD(P)-dependent dehydrogenase (Short-subunit alcohol dehydrogenase family)</fullName>
    </submittedName>
</protein>
<keyword evidence="2" id="KW-0560">Oxidoreductase</keyword>
<keyword evidence="5" id="KW-1185">Reference proteome</keyword>
<dbReference type="SUPFAM" id="SSF51735">
    <property type="entry name" value="NAD(P)-binding Rossmann-fold domains"/>
    <property type="match status" value="1"/>
</dbReference>
<dbReference type="PRINTS" id="PR00080">
    <property type="entry name" value="SDRFAMILY"/>
</dbReference>
<dbReference type="Pfam" id="PF00106">
    <property type="entry name" value="adh_short"/>
    <property type="match status" value="1"/>
</dbReference>